<name>L1MJ50_9CORY</name>
<dbReference type="HOGENOM" id="CLU_843890_0_0_11"/>
<evidence type="ECO:0000256" key="1">
    <source>
        <dbReference type="SAM" id="Phobius"/>
    </source>
</evidence>
<sequence>MMVTPPEDAASIPGLARITADIIDPTGNHCVSESSDGTAANEFTQPISGFATSYVVGDTFGNCAPGAYDIVITRKGTLGGAHELPLDFTLWKIPTATNDTIATSAPPPELSMDINNPAATLHTATTLNDAPTVHAGSYETTLHSGTTQWLRIPIAEGQRLQIAIEAPPTQGTINWAVIGPNLYPVDIEEGTNNYGETTIPYQLKLDTMEARKVTSITQEIRWGNIIEDTEFDHKGGFLAGEQNVALRYSADTPQSTTIRLALRAVGNAEPAPKLSYGVAGEAVEVSDAIRARNTSRNNQPTSPFIPIASGALLATAILVLGMLFMLRQR</sequence>
<dbReference type="Proteomes" id="UP000010445">
    <property type="component" value="Unassembled WGS sequence"/>
</dbReference>
<feature type="transmembrane region" description="Helical" evidence="1">
    <location>
        <begin position="304"/>
        <end position="326"/>
    </location>
</feature>
<evidence type="ECO:0000313" key="2">
    <source>
        <dbReference type="EMBL" id="EKX91267.1"/>
    </source>
</evidence>
<protein>
    <submittedName>
        <fullName evidence="2">Uncharacterized protein</fullName>
    </submittedName>
</protein>
<reference evidence="2 3" key="1">
    <citation type="submission" date="2012-05" db="EMBL/GenBank/DDBJ databases">
        <authorList>
            <person name="Weinstock G."/>
            <person name="Sodergren E."/>
            <person name="Lobos E.A."/>
            <person name="Fulton L."/>
            <person name="Fulton R."/>
            <person name="Courtney L."/>
            <person name="Fronick C."/>
            <person name="O'Laughlin M."/>
            <person name="Godfrey J."/>
            <person name="Wilson R.M."/>
            <person name="Miner T."/>
            <person name="Farmer C."/>
            <person name="Delehaunty K."/>
            <person name="Cordes M."/>
            <person name="Minx P."/>
            <person name="Tomlinson C."/>
            <person name="Chen J."/>
            <person name="Wollam A."/>
            <person name="Pepin K.H."/>
            <person name="Bhonagiri V."/>
            <person name="Zhang X."/>
            <person name="Suruliraj S."/>
            <person name="Warren W."/>
            <person name="Mitreva M."/>
            <person name="Mardis E.R."/>
            <person name="Wilson R.K."/>
        </authorList>
    </citation>
    <scope>NUCLEOTIDE SEQUENCE [LARGE SCALE GENOMIC DNA]</scope>
    <source>
        <strain evidence="2 3">F0235</strain>
    </source>
</reference>
<proteinExistence type="predicted"/>
<keyword evidence="1" id="KW-0472">Membrane</keyword>
<dbReference type="AlphaFoldDB" id="L1MJ50"/>
<organism evidence="2 3">
    <name type="scientific">Corynebacterium durum F0235</name>
    <dbReference type="NCBI Taxonomy" id="1035195"/>
    <lineage>
        <taxon>Bacteria</taxon>
        <taxon>Bacillati</taxon>
        <taxon>Actinomycetota</taxon>
        <taxon>Actinomycetes</taxon>
        <taxon>Mycobacteriales</taxon>
        <taxon>Corynebacteriaceae</taxon>
        <taxon>Corynebacterium</taxon>
    </lineage>
</organism>
<dbReference type="PATRIC" id="fig|1035195.3.peg.775"/>
<keyword evidence="3" id="KW-1185">Reference proteome</keyword>
<dbReference type="OrthoDB" id="4318225at2"/>
<accession>L1MJ50</accession>
<comment type="caution">
    <text evidence="2">The sequence shown here is derived from an EMBL/GenBank/DDBJ whole genome shotgun (WGS) entry which is preliminary data.</text>
</comment>
<keyword evidence="1" id="KW-1133">Transmembrane helix</keyword>
<gene>
    <name evidence="2" type="ORF">HMPREF9997_00871</name>
</gene>
<keyword evidence="1" id="KW-0812">Transmembrane</keyword>
<dbReference type="RefSeq" id="WP_006063113.1">
    <property type="nucleotide sequence ID" value="NZ_KB290828.1"/>
</dbReference>
<dbReference type="EMBL" id="AMEM01000013">
    <property type="protein sequence ID" value="EKX91267.1"/>
    <property type="molecule type" value="Genomic_DNA"/>
</dbReference>
<evidence type="ECO:0000313" key="3">
    <source>
        <dbReference type="Proteomes" id="UP000010445"/>
    </source>
</evidence>